<keyword evidence="1" id="KW-0547">Nucleotide-binding</keyword>
<reference evidence="1" key="1">
    <citation type="submission" date="2024-03" db="EMBL/GenBank/DDBJ databases">
        <title>Novel Streptomyces species of biotechnological and ecological value are a feature of Machair soil.</title>
        <authorList>
            <person name="Prole J.R."/>
            <person name="Goodfellow M."/>
            <person name="Allenby N."/>
            <person name="Ward A.C."/>
        </authorList>
    </citation>
    <scope>NUCLEOTIDE SEQUENCE</scope>
    <source>
        <strain evidence="1">MS2.AVA.5</strain>
    </source>
</reference>
<keyword evidence="1" id="KW-0067">ATP-binding</keyword>
<evidence type="ECO:0000313" key="1">
    <source>
        <dbReference type="EMBL" id="MEJ8639218.1"/>
    </source>
</evidence>
<evidence type="ECO:0000313" key="2">
    <source>
        <dbReference type="Proteomes" id="UP001377168"/>
    </source>
</evidence>
<proteinExistence type="predicted"/>
<gene>
    <name evidence="1" type="ORF">WKI67_38340</name>
</gene>
<accession>A0ACC6Q666</accession>
<name>A0ACC6Q666_9ACTN</name>
<dbReference type="Proteomes" id="UP001377168">
    <property type="component" value="Unassembled WGS sequence"/>
</dbReference>
<protein>
    <submittedName>
        <fullName evidence="1">ATP-binding protein</fullName>
    </submittedName>
</protein>
<organism evidence="1 2">
    <name type="scientific">Streptomyces achmelvichensis</name>
    <dbReference type="NCBI Taxonomy" id="3134111"/>
    <lineage>
        <taxon>Bacteria</taxon>
        <taxon>Bacillati</taxon>
        <taxon>Actinomycetota</taxon>
        <taxon>Actinomycetes</taxon>
        <taxon>Kitasatosporales</taxon>
        <taxon>Streptomycetaceae</taxon>
        <taxon>Streptomyces</taxon>
    </lineage>
</organism>
<comment type="caution">
    <text evidence="1">The sequence shown here is derived from an EMBL/GenBank/DDBJ whole genome shotgun (WGS) entry which is preliminary data.</text>
</comment>
<keyword evidence="2" id="KW-1185">Reference proteome</keyword>
<sequence>MPRPVPTTAADARDEVQRLLGDWFRRARQGVADEVVLADALLVTTELVTNAIRHGGGLSAFQADLTERGLRVTVGDRSEVPPTVITPTNAEGTVRVGGYGWPLIRRLARDIAVIPRSGGKIISVLVPLPQTPGA</sequence>
<dbReference type="EMBL" id="JBBKAJ010000022">
    <property type="protein sequence ID" value="MEJ8639218.1"/>
    <property type="molecule type" value="Genomic_DNA"/>
</dbReference>